<dbReference type="AlphaFoldDB" id="A0A3M0GKK0"/>
<comment type="similarity">
    <text evidence="2">In the N-terminal section; belongs to the glycosyltransferase 51 family.</text>
</comment>
<keyword evidence="3" id="KW-0121">Carboxypeptidase</keyword>
<keyword evidence="5" id="KW-0328">Glycosyltransferase</keyword>
<evidence type="ECO:0000313" key="19">
    <source>
        <dbReference type="EMBL" id="RMB56691.1"/>
    </source>
</evidence>
<evidence type="ECO:0000256" key="4">
    <source>
        <dbReference type="ARBA" id="ARBA00022670"/>
    </source>
</evidence>
<evidence type="ECO:0000256" key="12">
    <source>
        <dbReference type="ARBA" id="ARBA00034000"/>
    </source>
</evidence>
<dbReference type="Proteomes" id="UP001518680">
    <property type="component" value="Unassembled WGS sequence"/>
</dbReference>
<proteinExistence type="inferred from homology"/>
<keyword evidence="15" id="KW-0812">Transmembrane</keyword>
<dbReference type="InterPro" id="IPR012338">
    <property type="entry name" value="Beta-lactam/transpept-like"/>
</dbReference>
<evidence type="ECO:0000256" key="13">
    <source>
        <dbReference type="ARBA" id="ARBA00049902"/>
    </source>
</evidence>
<dbReference type="SUPFAM" id="SSF53955">
    <property type="entry name" value="Lysozyme-like"/>
    <property type="match status" value="1"/>
</dbReference>
<evidence type="ECO:0000256" key="14">
    <source>
        <dbReference type="SAM" id="MobiDB-lite"/>
    </source>
</evidence>
<evidence type="ECO:0000256" key="9">
    <source>
        <dbReference type="ARBA" id="ARBA00022984"/>
    </source>
</evidence>
<dbReference type="GO" id="GO:0008360">
    <property type="term" value="P:regulation of cell shape"/>
    <property type="evidence" value="ECO:0007669"/>
    <property type="project" value="UniProtKB-KW"/>
</dbReference>
<evidence type="ECO:0000313" key="18">
    <source>
        <dbReference type="EMBL" id="MBM0243945.1"/>
    </source>
</evidence>
<keyword evidence="8" id="KW-0133">Cell shape</keyword>
<dbReference type="Proteomes" id="UP000270649">
    <property type="component" value="Unassembled WGS sequence"/>
</dbReference>
<dbReference type="InterPro" id="IPR001460">
    <property type="entry name" value="PCN-bd_Tpept"/>
</dbReference>
<dbReference type="Gene3D" id="1.10.3810.10">
    <property type="entry name" value="Biosynthetic peptidoglycan transglycosylase-like"/>
    <property type="match status" value="1"/>
</dbReference>
<reference evidence="19 20" key="1">
    <citation type="submission" date="2018-10" db="EMBL/GenBank/DDBJ databases">
        <title>Corynebacterium macginleyi genome sequencing and assembly of the type strain and two clinical samples.</title>
        <authorList>
            <person name="Bernier A.-M."/>
            <person name="Bernard K."/>
        </authorList>
    </citation>
    <scope>NUCLEOTIDE SEQUENCE [LARGE SCALE GENOMIC DNA]</scope>
    <source>
        <strain evidence="19 20">NML 120205</strain>
    </source>
</reference>
<keyword evidence="11" id="KW-0961">Cell wall biogenesis/degradation</keyword>
<evidence type="ECO:0000256" key="6">
    <source>
        <dbReference type="ARBA" id="ARBA00022679"/>
    </source>
</evidence>
<evidence type="ECO:0000256" key="7">
    <source>
        <dbReference type="ARBA" id="ARBA00022801"/>
    </source>
</evidence>
<comment type="catalytic activity">
    <reaction evidence="13">
        <text>[GlcNAc-(1-&gt;4)-Mur2Ac(oyl-L-Ala-gamma-D-Glu-L-Lys-D-Ala-D-Ala)](n)-di-trans,octa-cis-undecaprenyl diphosphate + beta-D-GlcNAc-(1-&gt;4)-Mur2Ac(oyl-L-Ala-gamma-D-Glu-L-Lys-D-Ala-D-Ala)-di-trans,octa-cis-undecaprenyl diphosphate = [GlcNAc-(1-&gt;4)-Mur2Ac(oyl-L-Ala-gamma-D-Glu-L-Lys-D-Ala-D-Ala)](n+1)-di-trans,octa-cis-undecaprenyl diphosphate + di-trans,octa-cis-undecaprenyl diphosphate + H(+)</text>
        <dbReference type="Rhea" id="RHEA:23708"/>
        <dbReference type="Rhea" id="RHEA-COMP:9602"/>
        <dbReference type="Rhea" id="RHEA-COMP:9603"/>
        <dbReference type="ChEBI" id="CHEBI:15378"/>
        <dbReference type="ChEBI" id="CHEBI:58405"/>
        <dbReference type="ChEBI" id="CHEBI:60033"/>
        <dbReference type="ChEBI" id="CHEBI:78435"/>
        <dbReference type="EC" id="2.4.99.28"/>
    </reaction>
</comment>
<comment type="catalytic activity">
    <reaction evidence="12">
        <text>Preferential cleavage: (Ac)2-L-Lys-D-Ala-|-D-Ala. Also transpeptidation of peptidyl-alanyl moieties that are N-acyl substituents of D-alanine.</text>
        <dbReference type="EC" id="3.4.16.4"/>
    </reaction>
</comment>
<protein>
    <submittedName>
        <fullName evidence="19">Penicillin-binding protein</fullName>
    </submittedName>
</protein>
<dbReference type="Pfam" id="PF00905">
    <property type="entry name" value="Transpeptidase"/>
    <property type="match status" value="1"/>
</dbReference>
<evidence type="ECO:0000256" key="1">
    <source>
        <dbReference type="ARBA" id="ARBA00007090"/>
    </source>
</evidence>
<evidence type="ECO:0000256" key="10">
    <source>
        <dbReference type="ARBA" id="ARBA00023268"/>
    </source>
</evidence>
<dbReference type="RefSeq" id="WP_121928254.1">
    <property type="nucleotide sequence ID" value="NZ_CP068291.1"/>
</dbReference>
<dbReference type="PANTHER" id="PTHR32282">
    <property type="entry name" value="BINDING PROTEIN TRANSPEPTIDASE, PUTATIVE-RELATED"/>
    <property type="match status" value="1"/>
</dbReference>
<feature type="domain" description="Penicillin-binding protein transpeptidase" evidence="16">
    <location>
        <begin position="347"/>
        <end position="599"/>
    </location>
</feature>
<evidence type="ECO:0000256" key="5">
    <source>
        <dbReference type="ARBA" id="ARBA00022676"/>
    </source>
</evidence>
<dbReference type="GO" id="GO:0071555">
    <property type="term" value="P:cell wall organization"/>
    <property type="evidence" value="ECO:0007669"/>
    <property type="project" value="UniProtKB-KW"/>
</dbReference>
<keyword evidence="6" id="KW-0808">Transferase</keyword>
<feature type="compositionally biased region" description="Gly residues" evidence="14">
    <location>
        <begin position="711"/>
        <end position="726"/>
    </location>
</feature>
<dbReference type="GO" id="GO:0009252">
    <property type="term" value="P:peptidoglycan biosynthetic process"/>
    <property type="evidence" value="ECO:0007669"/>
    <property type="project" value="UniProtKB-KW"/>
</dbReference>
<comment type="similarity">
    <text evidence="1">In the C-terminal section; belongs to the transpeptidase family.</text>
</comment>
<name>A0A3M0GKK0_9CORY</name>
<dbReference type="EMBL" id="REGC01000021">
    <property type="protein sequence ID" value="RMB56691.1"/>
    <property type="molecule type" value="Genomic_DNA"/>
</dbReference>
<dbReference type="Gene3D" id="3.40.710.10">
    <property type="entry name" value="DD-peptidase/beta-lactamase superfamily"/>
    <property type="match status" value="1"/>
</dbReference>
<dbReference type="EMBL" id="JAACBX020000001">
    <property type="protein sequence ID" value="MBM0243945.1"/>
    <property type="molecule type" value="Genomic_DNA"/>
</dbReference>
<dbReference type="InterPro" id="IPR050396">
    <property type="entry name" value="Glycosyltr_51/Transpeptidase"/>
</dbReference>
<dbReference type="GO" id="GO:0008955">
    <property type="term" value="F:peptidoglycan glycosyltransferase activity"/>
    <property type="evidence" value="ECO:0007669"/>
    <property type="project" value="UniProtKB-EC"/>
</dbReference>
<dbReference type="FunFam" id="1.10.3810.10:FF:000001">
    <property type="entry name" value="Penicillin-binding protein 1A"/>
    <property type="match status" value="1"/>
</dbReference>
<keyword evidence="15" id="KW-0472">Membrane</keyword>
<organism evidence="19 20">
    <name type="scientific">Corynebacterium macginleyi</name>
    <dbReference type="NCBI Taxonomy" id="38290"/>
    <lineage>
        <taxon>Bacteria</taxon>
        <taxon>Bacillati</taxon>
        <taxon>Actinomycetota</taxon>
        <taxon>Actinomycetes</taxon>
        <taxon>Mycobacteriales</taxon>
        <taxon>Corynebacteriaceae</taxon>
        <taxon>Corynebacterium</taxon>
    </lineage>
</organism>
<comment type="caution">
    <text evidence="19">The sequence shown here is derived from an EMBL/GenBank/DDBJ whole genome shotgun (WGS) entry which is preliminary data.</text>
</comment>
<gene>
    <name evidence="19" type="ORF">D9543_10860</name>
    <name evidence="18" type="ORF">GWO63_006630</name>
</gene>
<evidence type="ECO:0000313" key="21">
    <source>
        <dbReference type="Proteomes" id="UP001518680"/>
    </source>
</evidence>
<keyword evidence="4" id="KW-0645">Protease</keyword>
<evidence type="ECO:0000259" key="16">
    <source>
        <dbReference type="Pfam" id="PF00905"/>
    </source>
</evidence>
<sequence length="753" mass="80290">MTKKESTGESTKVDRRKEGEEPKKRRIWPWVVMALLLVFVAVPAGLFAYAYSQYTVPEPKELANNQVSTIFASDNDTQLARLVPPEGNRTHVTLDEVPVFVQDSVLAAEDRDFWDNSGFSFTGLGRAVLGKVTGNDTAGGGSTITQQYVKNTLVGNEYSYVRKARELIYSIKMTNEWEKRDILNAYLNTVYFGRNAYGIQAASNAYFDKDAKDLTPEEGAMLAGIIQSPSGLDPRVNQEGSENRWNYVLDGLVDMGDLSKQERDGMVFPETRDPSEYSAYTEAPGANGHIKDQVIRELEEVGITENQVSTGGLRITTTIDMNVQNNTIQAVDTQLAPLQEDARAASVTIDPKTGAVRGYFGGHDSNGWDYANSPLQTGSTFKIMALAAALQQGISLDTNYSSAPYQLPGSNVVTNVGGGCGVCDLREATKQSLNTSYLRLQSDLKNGTQDTADMAHALGVARSLPGIEKTLTENGKQPFEGVVLGQYQSRPLDMAVAMATLANQGVWHNPHFVQRVENAAGEVLYEHPDDEGERRVSANVANNVLEAMGPVAAWSNGSLAGGRASASKTGTTQLGDSGTNKDAWMVGATPQLATSVWVGTADNTSAIFDQYGGIMYGAGAPTKIWKSVLDNSLAGQEFQQFPSAYPVRFGTVSAGGGASAYTPGGSTGGRGTQNYVGPTQDGAPKEETSPAPVQTPDAGYDVPAQQPENLGGNGGTNGNDGRGIGGNNEPARPEPPSLGDLFGREGGLADLLG</sequence>
<keyword evidence="21" id="KW-1185">Reference proteome</keyword>
<evidence type="ECO:0000256" key="15">
    <source>
        <dbReference type="SAM" id="Phobius"/>
    </source>
</evidence>
<dbReference type="GO" id="GO:0009002">
    <property type="term" value="F:serine-type D-Ala-D-Ala carboxypeptidase activity"/>
    <property type="evidence" value="ECO:0007669"/>
    <property type="project" value="UniProtKB-EC"/>
</dbReference>
<keyword evidence="10" id="KW-0511">Multifunctional enzyme</keyword>
<dbReference type="GO" id="GO:0030288">
    <property type="term" value="C:outer membrane-bounded periplasmic space"/>
    <property type="evidence" value="ECO:0007669"/>
    <property type="project" value="TreeGrafter"/>
</dbReference>
<dbReference type="Pfam" id="PF00912">
    <property type="entry name" value="Transgly"/>
    <property type="match status" value="1"/>
</dbReference>
<accession>A0A3M0GKK0</accession>
<keyword evidence="15" id="KW-1133">Transmembrane helix</keyword>
<dbReference type="SUPFAM" id="SSF56601">
    <property type="entry name" value="beta-lactamase/transpeptidase-like"/>
    <property type="match status" value="1"/>
</dbReference>
<keyword evidence="7" id="KW-0378">Hydrolase</keyword>
<dbReference type="GO" id="GO:0006508">
    <property type="term" value="P:proteolysis"/>
    <property type="evidence" value="ECO:0007669"/>
    <property type="project" value="UniProtKB-KW"/>
</dbReference>
<dbReference type="PANTHER" id="PTHR32282:SF34">
    <property type="entry name" value="PENICILLIN-BINDING PROTEIN 1A"/>
    <property type="match status" value="1"/>
</dbReference>
<reference evidence="18 21" key="2">
    <citation type="submission" date="2021-01" db="EMBL/GenBank/DDBJ databases">
        <title>Complete genome sequences of Corynebacterium macginleyi strains isolated from infectious keratitis.</title>
        <authorList>
            <person name="Sagerfors S."/>
            <person name="Poehlein A."/>
            <person name="Soderquist B."/>
            <person name="Bruggemann H."/>
        </authorList>
    </citation>
    <scope>NUCLEOTIDE SEQUENCE [LARGE SCALE GENOMIC DNA]</scope>
    <source>
        <strain evidence="18 21">12T220</strain>
    </source>
</reference>
<feature type="region of interest" description="Disordered" evidence="14">
    <location>
        <begin position="660"/>
        <end position="753"/>
    </location>
</feature>
<dbReference type="GO" id="GO:0008658">
    <property type="term" value="F:penicillin binding"/>
    <property type="evidence" value="ECO:0007669"/>
    <property type="project" value="InterPro"/>
</dbReference>
<evidence type="ECO:0000256" key="11">
    <source>
        <dbReference type="ARBA" id="ARBA00023316"/>
    </source>
</evidence>
<feature type="domain" description="Glycosyl transferase family 51" evidence="17">
    <location>
        <begin position="81"/>
        <end position="251"/>
    </location>
</feature>
<evidence type="ECO:0000256" key="2">
    <source>
        <dbReference type="ARBA" id="ARBA00007739"/>
    </source>
</evidence>
<evidence type="ECO:0000259" key="17">
    <source>
        <dbReference type="Pfam" id="PF00912"/>
    </source>
</evidence>
<evidence type="ECO:0000313" key="20">
    <source>
        <dbReference type="Proteomes" id="UP000270649"/>
    </source>
</evidence>
<feature type="transmembrane region" description="Helical" evidence="15">
    <location>
        <begin position="27"/>
        <end position="51"/>
    </location>
</feature>
<evidence type="ECO:0000256" key="3">
    <source>
        <dbReference type="ARBA" id="ARBA00022645"/>
    </source>
</evidence>
<dbReference type="InterPro" id="IPR023346">
    <property type="entry name" value="Lysozyme-like_dom_sf"/>
</dbReference>
<dbReference type="InterPro" id="IPR036950">
    <property type="entry name" value="PBP_transglycosylase"/>
</dbReference>
<dbReference type="OrthoDB" id="9766909at2"/>
<keyword evidence="9" id="KW-0573">Peptidoglycan synthesis</keyword>
<evidence type="ECO:0000256" key="8">
    <source>
        <dbReference type="ARBA" id="ARBA00022960"/>
    </source>
</evidence>
<dbReference type="InterPro" id="IPR001264">
    <property type="entry name" value="Glyco_trans_51"/>
</dbReference>